<dbReference type="AlphaFoldDB" id="A0A3D9C429"/>
<dbReference type="EMBL" id="QNVT01000026">
    <property type="protein sequence ID" value="REC60316.1"/>
    <property type="molecule type" value="Genomic_DNA"/>
</dbReference>
<comment type="caution">
    <text evidence="1">The sequence shown here is derived from an EMBL/GenBank/DDBJ whole genome shotgun (WGS) entry which is preliminary data.</text>
</comment>
<accession>A0A3D9C429</accession>
<evidence type="ECO:0000313" key="2">
    <source>
        <dbReference type="Proteomes" id="UP000256686"/>
    </source>
</evidence>
<dbReference type="Proteomes" id="UP000256686">
    <property type="component" value="Unassembled WGS sequence"/>
</dbReference>
<protein>
    <submittedName>
        <fullName evidence="1">Uncharacterized protein</fullName>
    </submittedName>
</protein>
<keyword evidence="2" id="KW-1185">Reference proteome</keyword>
<reference evidence="2" key="1">
    <citation type="submission" date="2018-06" db="EMBL/GenBank/DDBJ databases">
        <authorList>
            <person name="Lum Nde A."/>
            <person name="Hugo C."/>
        </authorList>
    </citation>
    <scope>NUCLEOTIDE SEQUENCE [LARGE SCALE GENOMIC DNA]</scope>
    <source>
        <strain evidence="2">1_F178</strain>
    </source>
</reference>
<gene>
    <name evidence="1" type="ORF">DRF65_21810</name>
</gene>
<proteinExistence type="predicted"/>
<sequence length="60" mass="7355">MRNLYKEKNKLPLTFQYMDIFKITNSAKLDSNSFYYSICKKYQTDYYLREKPCKPLSRLL</sequence>
<organism evidence="1 2">
    <name type="scientific">Chryseobacterium pennae</name>
    <dbReference type="NCBI Taxonomy" id="2258962"/>
    <lineage>
        <taxon>Bacteria</taxon>
        <taxon>Pseudomonadati</taxon>
        <taxon>Bacteroidota</taxon>
        <taxon>Flavobacteriia</taxon>
        <taxon>Flavobacteriales</taxon>
        <taxon>Weeksellaceae</taxon>
        <taxon>Chryseobacterium group</taxon>
        <taxon>Chryseobacterium</taxon>
    </lineage>
</organism>
<name>A0A3D9C429_9FLAO</name>
<evidence type="ECO:0000313" key="1">
    <source>
        <dbReference type="EMBL" id="REC60316.1"/>
    </source>
</evidence>